<dbReference type="AlphaFoldDB" id="A0A4R2KSC9"/>
<dbReference type="EMBL" id="SLWW01000001">
    <property type="protein sequence ID" value="TCO73909.1"/>
    <property type="molecule type" value="Genomic_DNA"/>
</dbReference>
<comment type="caution">
    <text evidence="4">The sequence shown here is derived from an EMBL/GenBank/DDBJ whole genome shotgun (WGS) entry which is preliminary data.</text>
</comment>
<dbReference type="InterPro" id="IPR006140">
    <property type="entry name" value="D-isomer_DH_NAD-bd"/>
</dbReference>
<dbReference type="PANTHER" id="PTHR43333">
    <property type="entry name" value="2-HACID_DH_C DOMAIN-CONTAINING PROTEIN"/>
    <property type="match status" value="1"/>
</dbReference>
<dbReference type="GO" id="GO:0016616">
    <property type="term" value="F:oxidoreductase activity, acting on the CH-OH group of donors, NAD or NADP as acceptor"/>
    <property type="evidence" value="ECO:0007669"/>
    <property type="project" value="UniProtKB-ARBA"/>
</dbReference>
<dbReference type="RefSeq" id="WP_132540071.1">
    <property type="nucleotide sequence ID" value="NZ_SLWW01000001.1"/>
</dbReference>
<sequence length="310" mass="33929">MLTLLFSARAGLWPKYQAPLAQALDQAGIKARIVTETDAPGTVDYIVYAPNDRLSDFTPFSRCRAVLSLWAGVERIVTNRTLTQPLCRMVDPGLEEGMVEWVTGHVLRHHLGIDRHVLRREPAWDPVVPPLARDRQVAVLGLGALGRSCAQALSALRFQTLGWSRTPRTIEGVACHHGPEGLRLVLERAEIVVLLLPLTAETEALMNVERLSWLPEGAVLLNPGRGALVDDVALLGALDGGRLAHATLDVFRIEPLPAGHPFWAHPNVTITPHIAAETRPESAARVIAENIRRGESGAPFLFLVDRARGY</sequence>
<evidence type="ECO:0000256" key="1">
    <source>
        <dbReference type="ARBA" id="ARBA00023002"/>
    </source>
</evidence>
<dbReference type="OrthoDB" id="9787219at2"/>
<evidence type="ECO:0000256" key="2">
    <source>
        <dbReference type="ARBA" id="ARBA00023027"/>
    </source>
</evidence>
<feature type="domain" description="D-isomer specific 2-hydroxyacid dehydrogenase NAD-binding" evidence="3">
    <location>
        <begin position="108"/>
        <end position="275"/>
    </location>
</feature>
<evidence type="ECO:0000313" key="4">
    <source>
        <dbReference type="EMBL" id="TCO73909.1"/>
    </source>
</evidence>
<keyword evidence="4" id="KW-0670">Pyruvate</keyword>
<keyword evidence="5" id="KW-1185">Reference proteome</keyword>
<gene>
    <name evidence="4" type="ORF">EV655_10164</name>
</gene>
<proteinExistence type="predicted"/>
<keyword evidence="2" id="KW-0520">NAD</keyword>
<reference evidence="4 5" key="1">
    <citation type="submission" date="2019-03" db="EMBL/GenBank/DDBJ databases">
        <title>Genomic Encyclopedia of Type Strains, Phase IV (KMG-IV): sequencing the most valuable type-strain genomes for metagenomic binning, comparative biology and taxonomic classification.</title>
        <authorList>
            <person name="Goeker M."/>
        </authorList>
    </citation>
    <scope>NUCLEOTIDE SEQUENCE [LARGE SCALE GENOMIC DNA]</scope>
    <source>
        <strain evidence="4 5">DSM 4868</strain>
    </source>
</reference>
<dbReference type="Pfam" id="PF02826">
    <property type="entry name" value="2-Hacid_dh_C"/>
    <property type="match status" value="1"/>
</dbReference>
<evidence type="ECO:0000259" key="3">
    <source>
        <dbReference type="Pfam" id="PF02826"/>
    </source>
</evidence>
<dbReference type="InterPro" id="IPR029753">
    <property type="entry name" value="D-isomer_DH_CS"/>
</dbReference>
<keyword evidence="1" id="KW-0560">Oxidoreductase</keyword>
<dbReference type="Gene3D" id="3.40.50.720">
    <property type="entry name" value="NAD(P)-binding Rossmann-like Domain"/>
    <property type="match status" value="2"/>
</dbReference>
<name>A0A4R2KSC9_9RHOB</name>
<dbReference type="CDD" id="cd12164">
    <property type="entry name" value="GDH_like_2"/>
    <property type="match status" value="1"/>
</dbReference>
<dbReference type="Proteomes" id="UP000295142">
    <property type="component" value="Unassembled WGS sequence"/>
</dbReference>
<protein>
    <submittedName>
        <fullName evidence="4">Glyoxylate/hydroxypyruvate reductase A</fullName>
    </submittedName>
</protein>
<dbReference type="PROSITE" id="PS00671">
    <property type="entry name" value="D_2_HYDROXYACID_DH_3"/>
    <property type="match status" value="1"/>
</dbReference>
<dbReference type="PANTHER" id="PTHR43333:SF1">
    <property type="entry name" value="D-ISOMER SPECIFIC 2-HYDROXYACID DEHYDROGENASE NAD-BINDING DOMAIN-CONTAINING PROTEIN"/>
    <property type="match status" value="1"/>
</dbReference>
<evidence type="ECO:0000313" key="5">
    <source>
        <dbReference type="Proteomes" id="UP000295142"/>
    </source>
</evidence>
<dbReference type="InterPro" id="IPR036291">
    <property type="entry name" value="NAD(P)-bd_dom_sf"/>
</dbReference>
<organism evidence="4 5">
    <name type="scientific">Rhodovulum euryhalinum</name>
    <dbReference type="NCBI Taxonomy" id="35805"/>
    <lineage>
        <taxon>Bacteria</taxon>
        <taxon>Pseudomonadati</taxon>
        <taxon>Pseudomonadota</taxon>
        <taxon>Alphaproteobacteria</taxon>
        <taxon>Rhodobacterales</taxon>
        <taxon>Paracoccaceae</taxon>
        <taxon>Rhodovulum</taxon>
    </lineage>
</organism>
<dbReference type="SUPFAM" id="SSF51735">
    <property type="entry name" value="NAD(P)-binding Rossmann-fold domains"/>
    <property type="match status" value="1"/>
</dbReference>
<dbReference type="GO" id="GO:0051287">
    <property type="term" value="F:NAD binding"/>
    <property type="evidence" value="ECO:0007669"/>
    <property type="project" value="InterPro"/>
</dbReference>
<accession>A0A4R2KSC9</accession>